<evidence type="ECO:0000313" key="6">
    <source>
        <dbReference type="Proteomes" id="UP000196365"/>
    </source>
</evidence>
<dbReference type="InterPro" id="IPR001448">
    <property type="entry name" value="SASP_alpha/beta-type"/>
</dbReference>
<sequence length="68" mass="7672">MANRNNRVVVPEARKALDNFKVEVANELGIANYDQLDKGNLTSRQNGYVGGNMVKKMIEEYERGLSNK</sequence>
<dbReference type="RefSeq" id="WP_087678044.1">
    <property type="nucleotide sequence ID" value="NZ_FUWV01000002.1"/>
</dbReference>
<dbReference type="Gene3D" id="6.10.10.80">
    <property type="entry name" value="Small, acid-soluble spore protein, alpha/beta type-like"/>
    <property type="match status" value="1"/>
</dbReference>
<name>A0A1T4KMR8_9FIRM</name>
<dbReference type="PANTHER" id="PTHR36107">
    <property type="entry name" value="SMALL, ACID-SOLUBLE SPORE PROTEIN A"/>
    <property type="match status" value="1"/>
</dbReference>
<dbReference type="GO" id="GO:0030435">
    <property type="term" value="P:sporulation resulting in formation of a cellular spore"/>
    <property type="evidence" value="ECO:0007669"/>
    <property type="project" value="UniProtKB-KW"/>
</dbReference>
<dbReference type="InterPro" id="IPR038300">
    <property type="entry name" value="SASP_sf_alpha/beta"/>
</dbReference>
<evidence type="ECO:0000256" key="3">
    <source>
        <dbReference type="ARBA" id="ARBA00022969"/>
    </source>
</evidence>
<dbReference type="GO" id="GO:0003690">
    <property type="term" value="F:double-stranded DNA binding"/>
    <property type="evidence" value="ECO:0007669"/>
    <property type="project" value="InterPro"/>
</dbReference>
<dbReference type="Proteomes" id="UP000196365">
    <property type="component" value="Unassembled WGS sequence"/>
</dbReference>
<dbReference type="OrthoDB" id="1683773at2"/>
<dbReference type="AlphaFoldDB" id="A0A1T4KMR8"/>
<evidence type="ECO:0000256" key="2">
    <source>
        <dbReference type="ARBA" id="ARBA00005442"/>
    </source>
</evidence>
<dbReference type="InterPro" id="IPR018126">
    <property type="entry name" value="SASP_alpha/beta-type_CS"/>
</dbReference>
<accession>A0A1T4KMR8</accession>
<comment type="similarity">
    <text evidence="2">Belongs to the alpha/beta-type SASP family.</text>
</comment>
<dbReference type="PANTHER" id="PTHR36107:SF1">
    <property type="entry name" value="SMALL, ACID-SOLUBLE SPORE PROTEIN A"/>
    <property type="match status" value="1"/>
</dbReference>
<keyword evidence="6" id="KW-1185">Reference proteome</keyword>
<keyword evidence="4" id="KW-0238">DNA-binding</keyword>
<evidence type="ECO:0000256" key="4">
    <source>
        <dbReference type="ARBA" id="ARBA00023125"/>
    </source>
</evidence>
<dbReference type="InterPro" id="IPR050847">
    <property type="entry name" value="SASP_DNA-binding"/>
</dbReference>
<dbReference type="EMBL" id="FUWV01000002">
    <property type="protein sequence ID" value="SJZ43663.1"/>
    <property type="molecule type" value="Genomic_DNA"/>
</dbReference>
<evidence type="ECO:0000313" key="5">
    <source>
        <dbReference type="EMBL" id="SJZ43663.1"/>
    </source>
</evidence>
<gene>
    <name evidence="5" type="ORF">SAMN02745973_00614</name>
</gene>
<reference evidence="5 6" key="1">
    <citation type="submission" date="2017-02" db="EMBL/GenBank/DDBJ databases">
        <authorList>
            <person name="Peterson S.W."/>
        </authorList>
    </citation>
    <scope>NUCLEOTIDE SEQUENCE [LARGE SCALE GENOMIC DNA]</scope>
    <source>
        <strain evidence="5 6">DSM 15102</strain>
    </source>
</reference>
<proteinExistence type="inferred from homology"/>
<evidence type="ECO:0000256" key="1">
    <source>
        <dbReference type="ARBA" id="ARBA00003863"/>
    </source>
</evidence>
<dbReference type="Pfam" id="PF00269">
    <property type="entry name" value="SASP"/>
    <property type="match status" value="1"/>
</dbReference>
<organism evidence="5 6">
    <name type="scientific">Garciella nitratireducens DSM 15102</name>
    <dbReference type="NCBI Taxonomy" id="1121911"/>
    <lineage>
        <taxon>Bacteria</taxon>
        <taxon>Bacillati</taxon>
        <taxon>Bacillota</taxon>
        <taxon>Clostridia</taxon>
        <taxon>Eubacteriales</taxon>
        <taxon>Eubacteriaceae</taxon>
        <taxon>Garciella</taxon>
    </lineage>
</organism>
<dbReference type="PROSITE" id="PS00304">
    <property type="entry name" value="SASP_1"/>
    <property type="match status" value="1"/>
</dbReference>
<comment type="function">
    <text evidence="1">SASP are bound to spore DNA. They are double-stranded DNA-binding proteins that cause DNA to change to an a-like conformation. They protect the DNA backbone from chemical and enzymatic cleavage and are thus involved in dormant spore's high resistance to UV light.</text>
</comment>
<keyword evidence="3" id="KW-0749">Sporulation</keyword>
<protein>
    <submittedName>
        <fullName evidence="5">Small, acid-soluble spore protein, alpha/beta type</fullName>
    </submittedName>
</protein>
<dbReference type="PROSITE" id="PS00684">
    <property type="entry name" value="SASP_2"/>
    <property type="match status" value="1"/>
</dbReference>
<dbReference type="GO" id="GO:0006265">
    <property type="term" value="P:DNA topological change"/>
    <property type="evidence" value="ECO:0007669"/>
    <property type="project" value="InterPro"/>
</dbReference>